<dbReference type="EMBL" id="JAGIKV010000028">
    <property type="protein sequence ID" value="MBP2248791.1"/>
    <property type="molecule type" value="Genomic_DNA"/>
</dbReference>
<keyword evidence="3" id="KW-1185">Reference proteome</keyword>
<dbReference type="Pfam" id="PF03235">
    <property type="entry name" value="GmrSD_N"/>
    <property type="match status" value="1"/>
</dbReference>
<name>A0ABS4S0Y8_PAEXY</name>
<sequence>MSGVNLDAMITKDDFEIVEFTEDDRGGSNFTIRVMDMEVDGWFLATYRKPDFQRETVKWNKETICGLIENFLDEDLIPAIILWRSPSGKVFILDGAHRLSAFVAWVNDDYGDGPISKQFYDDSIPIRQRELAEKARKYINKKIGPYSDYKRALSAKNNSGIKPDVYLRAKRMASRGFEFQWVRGDARKAEQSFIRINKKSVTISDPELVILKTRKTPATIAMRAILRGGTGFKYWGNFDNIVQNEIETLGEEAFLLLYTPPLQAHIRSLDQLPVAGNNYAQPSLHLLFETVQIIIDHYFPRDEIQEDLKLLEDLEGFKTVDVLKNCIKTFKRINSNSTSSLGLHPAVYFYNHKTGRYQPTTFMSVTSFMLYLDKGGLLNDFIKVREVFEEFLINYNYFIEQIVLKFGSQTRSVEHMKNFYIEIFNSLSAGYSVDDVLSYLLTSSEFNFLKPNHELSQKIGSCFTKNTKNSIFIKETLSSTVKCKICNSLIQPKASSFDHKIRVRDGGLGVADNGQLAHPYCNSIFKN</sequence>
<dbReference type="InterPro" id="IPR003615">
    <property type="entry name" value="HNH_nuc"/>
</dbReference>
<feature type="domain" description="GmrSD restriction endonucleases N-terminal" evidence="1">
    <location>
        <begin position="47"/>
        <end position="209"/>
    </location>
</feature>
<evidence type="ECO:0000313" key="2">
    <source>
        <dbReference type="EMBL" id="MBP2248791.1"/>
    </source>
</evidence>
<dbReference type="InterPro" id="IPR004919">
    <property type="entry name" value="GmrSD_N"/>
</dbReference>
<dbReference type="Proteomes" id="UP000810207">
    <property type="component" value="Unassembled WGS sequence"/>
</dbReference>
<protein>
    <recommendedName>
        <fullName evidence="1">GmrSD restriction endonucleases N-terminal domain-containing protein</fullName>
    </recommendedName>
</protein>
<dbReference type="RefSeq" id="WP_211085121.1">
    <property type="nucleotide sequence ID" value="NZ_CBCSLC010000038.1"/>
</dbReference>
<reference evidence="2 3" key="1">
    <citation type="submission" date="2021-03" db="EMBL/GenBank/DDBJ databases">
        <title>Genomic Encyclopedia of Type Strains, Phase IV (KMG-IV): sequencing the most valuable type-strain genomes for metagenomic binning, comparative biology and taxonomic classification.</title>
        <authorList>
            <person name="Goeker M."/>
        </authorList>
    </citation>
    <scope>NUCLEOTIDE SEQUENCE [LARGE SCALE GENOMIC DNA]</scope>
    <source>
        <strain evidence="2 3">DSM 21292</strain>
    </source>
</reference>
<evidence type="ECO:0000259" key="1">
    <source>
        <dbReference type="Pfam" id="PF03235"/>
    </source>
</evidence>
<dbReference type="CDD" id="cd00085">
    <property type="entry name" value="HNHc"/>
    <property type="match status" value="1"/>
</dbReference>
<comment type="caution">
    <text evidence="2">The sequence shown here is derived from an EMBL/GenBank/DDBJ whole genome shotgun (WGS) entry which is preliminary data.</text>
</comment>
<accession>A0ABS4S0Y8</accession>
<gene>
    <name evidence="2" type="ORF">J2Z28_005485</name>
</gene>
<organism evidence="2 3">
    <name type="scientific">Paenibacillus xylanexedens</name>
    <dbReference type="NCBI Taxonomy" id="528191"/>
    <lineage>
        <taxon>Bacteria</taxon>
        <taxon>Bacillati</taxon>
        <taxon>Bacillota</taxon>
        <taxon>Bacilli</taxon>
        <taxon>Bacillales</taxon>
        <taxon>Paenibacillaceae</taxon>
        <taxon>Paenibacillus</taxon>
    </lineage>
</organism>
<proteinExistence type="predicted"/>
<evidence type="ECO:0000313" key="3">
    <source>
        <dbReference type="Proteomes" id="UP000810207"/>
    </source>
</evidence>
<dbReference type="Gene3D" id="1.10.30.50">
    <property type="match status" value="1"/>
</dbReference>